<evidence type="ECO:0000313" key="1">
    <source>
        <dbReference type="EMBL" id="OBU78810.1"/>
    </source>
</evidence>
<dbReference type="AlphaFoldDB" id="A0AB36DSY2"/>
<proteinExistence type="predicted"/>
<reference evidence="1 2" key="1">
    <citation type="submission" date="2016-06" db="EMBL/GenBank/DDBJ databases">
        <authorList>
            <person name="Ricketts C."/>
            <person name="Pickler L."/>
            <person name="Maurer J."/>
            <person name="Ayyampalayam S."/>
            <person name="Garcia M."/>
            <person name="Ferguson-Noel N.M."/>
        </authorList>
    </citation>
    <scope>NUCLEOTIDE SEQUENCE [LARGE SCALE GENOMIC DNA]</scope>
    <source>
        <strain evidence="1 2">K6356</strain>
    </source>
</reference>
<organism evidence="1 2">
    <name type="scientific">Mycoplasmoides gallisepticum</name>
    <name type="common">Mycoplasma gallisepticum</name>
    <dbReference type="NCBI Taxonomy" id="2096"/>
    <lineage>
        <taxon>Bacteria</taxon>
        <taxon>Bacillati</taxon>
        <taxon>Mycoplasmatota</taxon>
        <taxon>Mycoplasmoidales</taxon>
        <taxon>Mycoplasmoidaceae</taxon>
        <taxon>Mycoplasmoides</taxon>
    </lineage>
</organism>
<dbReference type="EMBL" id="MAGQ01000004">
    <property type="protein sequence ID" value="OBU78810.1"/>
    <property type="molecule type" value="Genomic_DNA"/>
</dbReference>
<sequence>MSASLNNLITFSLGVFGVAKTSATSASITGVGLICWSLNDKIFGLVSVGGLSLSAGRQEDKMVGAINNNPADKPNKYFSFVFFIVYLRYFF</sequence>
<accession>A0AB36DSY2</accession>
<gene>
    <name evidence="1" type="ORF">BAY36_02120</name>
</gene>
<protein>
    <submittedName>
        <fullName evidence="1">Uncharacterized protein</fullName>
    </submittedName>
</protein>
<comment type="caution">
    <text evidence="1">The sequence shown here is derived from an EMBL/GenBank/DDBJ whole genome shotgun (WGS) entry which is preliminary data.</text>
</comment>
<name>A0AB36DSY2_MYCGL</name>
<evidence type="ECO:0000313" key="2">
    <source>
        <dbReference type="Proteomes" id="UP000092188"/>
    </source>
</evidence>
<dbReference type="Proteomes" id="UP000092188">
    <property type="component" value="Unassembled WGS sequence"/>
</dbReference>